<evidence type="ECO:0000313" key="2">
    <source>
        <dbReference type="Proteomes" id="UP000244523"/>
    </source>
</evidence>
<proteinExistence type="predicted"/>
<gene>
    <name evidence="1" type="ORF">C8N45_101495</name>
</gene>
<accession>A0A2T6KQR3</accession>
<evidence type="ECO:0000313" key="1">
    <source>
        <dbReference type="EMBL" id="PUB18904.1"/>
    </source>
</evidence>
<dbReference type="RefSeq" id="WP_133175924.1">
    <property type="nucleotide sequence ID" value="NZ_QBUD01000001.1"/>
</dbReference>
<dbReference type="AlphaFoldDB" id="A0A2T6KQR3"/>
<organism evidence="1 2">
    <name type="scientific">Yoonia sediminilitoris</name>
    <dbReference type="NCBI Taxonomy" id="1286148"/>
    <lineage>
        <taxon>Bacteria</taxon>
        <taxon>Pseudomonadati</taxon>
        <taxon>Pseudomonadota</taxon>
        <taxon>Alphaproteobacteria</taxon>
        <taxon>Rhodobacterales</taxon>
        <taxon>Paracoccaceae</taxon>
        <taxon>Yoonia</taxon>
    </lineage>
</organism>
<reference evidence="1 2" key="1">
    <citation type="submission" date="2018-04" db="EMBL/GenBank/DDBJ databases">
        <title>Genomic Encyclopedia of Archaeal and Bacterial Type Strains, Phase II (KMG-II): from individual species to whole genera.</title>
        <authorList>
            <person name="Goeker M."/>
        </authorList>
    </citation>
    <scope>NUCLEOTIDE SEQUENCE [LARGE SCALE GENOMIC DNA]</scope>
    <source>
        <strain evidence="1 2">DSM 29955</strain>
    </source>
</reference>
<dbReference type="EMBL" id="QBUD01000001">
    <property type="protein sequence ID" value="PUB18904.1"/>
    <property type="molecule type" value="Genomic_DNA"/>
</dbReference>
<comment type="caution">
    <text evidence="1">The sequence shown here is derived from an EMBL/GenBank/DDBJ whole genome shotgun (WGS) entry which is preliminary data.</text>
</comment>
<dbReference type="Proteomes" id="UP000244523">
    <property type="component" value="Unassembled WGS sequence"/>
</dbReference>
<protein>
    <submittedName>
        <fullName evidence="1">Uncharacterized protein</fullName>
    </submittedName>
</protein>
<keyword evidence="2" id="KW-1185">Reference proteome</keyword>
<name>A0A2T6KQR3_9RHOB</name>
<sequence>MWRTPVVQHIEVKRISVFLNDGSRAPAQYMRLTPSIASSPVKDRRSFALHFNGQWSGKRLIVFWLTERKELGHQGYRVSLVKK</sequence>